<dbReference type="InterPro" id="IPR001610">
    <property type="entry name" value="PAC"/>
</dbReference>
<evidence type="ECO:0000256" key="2">
    <source>
        <dbReference type="ARBA" id="ARBA00012438"/>
    </source>
</evidence>
<dbReference type="Pfam" id="PF07730">
    <property type="entry name" value="HisKA_3"/>
    <property type="match status" value="1"/>
</dbReference>
<dbReference type="InterPro" id="IPR036890">
    <property type="entry name" value="HATPase_C_sf"/>
</dbReference>
<comment type="catalytic activity">
    <reaction evidence="1">
        <text>ATP + protein L-histidine = ADP + protein N-phospho-L-histidine.</text>
        <dbReference type="EC" id="2.7.13.3"/>
    </reaction>
</comment>
<keyword evidence="7" id="KW-0902">Two-component regulatory system</keyword>
<dbReference type="PANTHER" id="PTHR24421:SF60">
    <property type="entry name" value="SENSOR HISTIDINE KINASE COMP"/>
    <property type="match status" value="1"/>
</dbReference>
<dbReference type="Proteomes" id="UP001153387">
    <property type="component" value="Unassembled WGS sequence"/>
</dbReference>
<dbReference type="Gene3D" id="3.30.450.20">
    <property type="entry name" value="PAS domain"/>
    <property type="match status" value="2"/>
</dbReference>
<accession>A0A9X4KJ70</accession>
<feature type="domain" description="Histidine kinase" evidence="8">
    <location>
        <begin position="580"/>
        <end position="670"/>
    </location>
</feature>
<feature type="domain" description="PAC" evidence="10">
    <location>
        <begin position="105"/>
        <end position="156"/>
    </location>
</feature>
<dbReference type="Gene3D" id="3.30.565.10">
    <property type="entry name" value="Histidine kinase-like ATPase, C-terminal domain"/>
    <property type="match status" value="1"/>
</dbReference>
<dbReference type="Pfam" id="PF13426">
    <property type="entry name" value="PAS_9"/>
    <property type="match status" value="1"/>
</dbReference>
<comment type="caution">
    <text evidence="11">The sequence shown here is derived from an EMBL/GenBank/DDBJ whole genome shotgun (WGS) entry which is preliminary data.</text>
</comment>
<evidence type="ECO:0000313" key="11">
    <source>
        <dbReference type="EMBL" id="MDG0792940.1"/>
    </source>
</evidence>
<feature type="domain" description="PAS" evidence="9">
    <location>
        <begin position="31"/>
        <end position="88"/>
    </location>
</feature>
<organism evidence="11 12">
    <name type="scientific">Cohnella ginsengisoli</name>
    <dbReference type="NCBI Taxonomy" id="425004"/>
    <lineage>
        <taxon>Bacteria</taxon>
        <taxon>Bacillati</taxon>
        <taxon>Bacillota</taxon>
        <taxon>Bacilli</taxon>
        <taxon>Bacillales</taxon>
        <taxon>Paenibacillaceae</taxon>
        <taxon>Cohnella</taxon>
    </lineage>
</organism>
<name>A0A9X4KJ70_9BACL</name>
<dbReference type="NCBIfam" id="TIGR00229">
    <property type="entry name" value="sensory_box"/>
    <property type="match status" value="2"/>
</dbReference>
<keyword evidence="12" id="KW-1185">Reference proteome</keyword>
<dbReference type="SMART" id="SM00086">
    <property type="entry name" value="PAC"/>
    <property type="match status" value="2"/>
</dbReference>
<evidence type="ECO:0000259" key="9">
    <source>
        <dbReference type="PROSITE" id="PS50112"/>
    </source>
</evidence>
<dbReference type="GO" id="GO:0000155">
    <property type="term" value="F:phosphorelay sensor kinase activity"/>
    <property type="evidence" value="ECO:0007669"/>
    <property type="project" value="InterPro"/>
</dbReference>
<reference evidence="11 12" key="1">
    <citation type="submission" date="2022-10" db="EMBL/GenBank/DDBJ databases">
        <title>Comparative genomic analysis of Cohnella hashimotonis sp. nov., isolated from the International Space Station.</title>
        <authorList>
            <person name="Simpson A."/>
            <person name="Venkateswaran K."/>
        </authorList>
    </citation>
    <scope>NUCLEOTIDE SEQUENCE [LARGE SCALE GENOMIC DNA]</scope>
    <source>
        <strain evidence="11 12">DSM 18997</strain>
    </source>
</reference>
<dbReference type="RefSeq" id="WP_277566684.1">
    <property type="nucleotide sequence ID" value="NZ_JAPDHZ010000003.1"/>
</dbReference>
<evidence type="ECO:0000256" key="3">
    <source>
        <dbReference type="ARBA" id="ARBA00022679"/>
    </source>
</evidence>
<evidence type="ECO:0000259" key="10">
    <source>
        <dbReference type="PROSITE" id="PS50113"/>
    </source>
</evidence>
<proteinExistence type="predicted"/>
<evidence type="ECO:0000256" key="7">
    <source>
        <dbReference type="ARBA" id="ARBA00023012"/>
    </source>
</evidence>
<dbReference type="EC" id="2.7.13.3" evidence="2"/>
<gene>
    <name evidence="11" type="ORF">OMP38_20240</name>
</gene>
<dbReference type="Pfam" id="PF02518">
    <property type="entry name" value="HATPase_c"/>
    <property type="match status" value="1"/>
</dbReference>
<evidence type="ECO:0000259" key="8">
    <source>
        <dbReference type="PROSITE" id="PS50109"/>
    </source>
</evidence>
<keyword evidence="4" id="KW-0547">Nucleotide-binding</keyword>
<keyword evidence="6" id="KW-0067">ATP-binding</keyword>
<dbReference type="InterPro" id="IPR050482">
    <property type="entry name" value="Sensor_HK_TwoCompSys"/>
</dbReference>
<sequence length="670" mass="74968">MKKSPIISQRALTATRNQTYKKSSTASLDLERIKMRRIMESVGVAICSYEAETGRCDYLSDSVLSITGYEKEQLQDMRAWSRIVHPDDYGEFLALDMTVPDVRETDLECRIIRADGELRWLRVSVAFPTDASERIFINAIIRDATAEKLAVRQAAADAPRVDAEMAAAFALEGMDLRLVEQSPDAIVFHRDYRVEYANPAAKALFGADKELTEARIFGMIHPEDLDLALSRLSKAYRESSTSAPVEQRIVRMDGSFVHVEAISGPVPYKGGVAAISVLRDITERKQAERDRLETERLVRENGELYVRLQNSLDGFSSALFGMVKVSEMESRLIQVVRDVLGTEEISLLEVRPDRRSVLRGGARIPRWLTSAPRAWSAGLPLCRLVEGPDGYLIRIGDIRTSACVLCVGERPEPLRLEQVRIWLETICRYVSVLYDNFLVIEDLTREVESASTQAAVPSKLLRLLFKLNEHERKRFAQDLHDSVLQEQIVWYRKAEQMIADPTLDPDTRGKLQSIAEGLLDVMYQIRMTCIDLRPPMLKEAGLASSLASLFELTQLRADYAIDYQLGDIGQALCEDQMLGIYRVVQELLANASKHSRATRVKISLAASAGLIQLHYEDNGVGMDIEKAESAFASMGVYGMKERVHSMSGQIVFCSAPNDGLSISIRIPAAG</sequence>
<dbReference type="CDD" id="cd16917">
    <property type="entry name" value="HATPase_UhpB-NarQ-NarX-like"/>
    <property type="match status" value="1"/>
</dbReference>
<dbReference type="GO" id="GO:0046983">
    <property type="term" value="F:protein dimerization activity"/>
    <property type="evidence" value="ECO:0007669"/>
    <property type="project" value="InterPro"/>
</dbReference>
<evidence type="ECO:0000256" key="6">
    <source>
        <dbReference type="ARBA" id="ARBA00022840"/>
    </source>
</evidence>
<keyword evidence="5" id="KW-0418">Kinase</keyword>
<dbReference type="GO" id="GO:0005524">
    <property type="term" value="F:ATP binding"/>
    <property type="evidence" value="ECO:0007669"/>
    <property type="project" value="UniProtKB-KW"/>
</dbReference>
<dbReference type="PROSITE" id="PS50109">
    <property type="entry name" value="HIS_KIN"/>
    <property type="match status" value="1"/>
</dbReference>
<dbReference type="SUPFAM" id="SSF55785">
    <property type="entry name" value="PYP-like sensor domain (PAS domain)"/>
    <property type="match status" value="2"/>
</dbReference>
<dbReference type="SMART" id="SM00387">
    <property type="entry name" value="HATPase_c"/>
    <property type="match status" value="1"/>
</dbReference>
<evidence type="ECO:0000256" key="5">
    <source>
        <dbReference type="ARBA" id="ARBA00022777"/>
    </source>
</evidence>
<dbReference type="InterPro" id="IPR035965">
    <property type="entry name" value="PAS-like_dom_sf"/>
</dbReference>
<keyword evidence="3" id="KW-0808">Transferase</keyword>
<dbReference type="SUPFAM" id="SSF55874">
    <property type="entry name" value="ATPase domain of HSP90 chaperone/DNA topoisomerase II/histidine kinase"/>
    <property type="match status" value="1"/>
</dbReference>
<evidence type="ECO:0000256" key="1">
    <source>
        <dbReference type="ARBA" id="ARBA00000085"/>
    </source>
</evidence>
<evidence type="ECO:0000256" key="4">
    <source>
        <dbReference type="ARBA" id="ARBA00022741"/>
    </source>
</evidence>
<dbReference type="PROSITE" id="PS50113">
    <property type="entry name" value="PAC"/>
    <property type="match status" value="2"/>
</dbReference>
<dbReference type="InterPro" id="IPR011712">
    <property type="entry name" value="Sig_transdc_His_kin_sub3_dim/P"/>
</dbReference>
<dbReference type="PROSITE" id="PS50112">
    <property type="entry name" value="PAS"/>
    <property type="match status" value="1"/>
</dbReference>
<dbReference type="AlphaFoldDB" id="A0A9X4KJ70"/>
<dbReference type="PANTHER" id="PTHR24421">
    <property type="entry name" value="NITRATE/NITRITE SENSOR PROTEIN NARX-RELATED"/>
    <property type="match status" value="1"/>
</dbReference>
<dbReference type="InterPro" id="IPR013655">
    <property type="entry name" value="PAS_fold_3"/>
</dbReference>
<dbReference type="EMBL" id="JAPDHZ010000003">
    <property type="protein sequence ID" value="MDG0792940.1"/>
    <property type="molecule type" value="Genomic_DNA"/>
</dbReference>
<evidence type="ECO:0000313" key="12">
    <source>
        <dbReference type="Proteomes" id="UP001153387"/>
    </source>
</evidence>
<dbReference type="InterPro" id="IPR005467">
    <property type="entry name" value="His_kinase_dom"/>
</dbReference>
<dbReference type="CDD" id="cd00130">
    <property type="entry name" value="PAS"/>
    <property type="match status" value="2"/>
</dbReference>
<dbReference type="InterPro" id="IPR003594">
    <property type="entry name" value="HATPase_dom"/>
</dbReference>
<dbReference type="GO" id="GO:0016020">
    <property type="term" value="C:membrane"/>
    <property type="evidence" value="ECO:0007669"/>
    <property type="project" value="InterPro"/>
</dbReference>
<dbReference type="SMART" id="SM00091">
    <property type="entry name" value="PAS"/>
    <property type="match status" value="2"/>
</dbReference>
<dbReference type="InterPro" id="IPR000014">
    <property type="entry name" value="PAS"/>
</dbReference>
<dbReference type="InterPro" id="IPR000700">
    <property type="entry name" value="PAS-assoc_C"/>
</dbReference>
<dbReference type="Pfam" id="PF08447">
    <property type="entry name" value="PAS_3"/>
    <property type="match status" value="1"/>
</dbReference>
<protein>
    <recommendedName>
        <fullName evidence="2">histidine kinase</fullName>
        <ecNumber evidence="2">2.7.13.3</ecNumber>
    </recommendedName>
</protein>
<feature type="domain" description="PAC" evidence="10">
    <location>
        <begin position="243"/>
        <end position="293"/>
    </location>
</feature>